<feature type="compositionally biased region" description="Polar residues" evidence="1">
    <location>
        <begin position="21"/>
        <end position="34"/>
    </location>
</feature>
<feature type="region of interest" description="Disordered" evidence="1">
    <location>
        <begin position="87"/>
        <end position="114"/>
    </location>
</feature>
<gene>
    <name evidence="2" type="ORF">TSAR_006084</name>
</gene>
<keyword evidence="3" id="KW-1185">Reference proteome</keyword>
<dbReference type="EMBL" id="NNAY01004969">
    <property type="protein sequence ID" value="OXU17157.1"/>
    <property type="molecule type" value="Genomic_DNA"/>
</dbReference>
<feature type="compositionally biased region" description="Polar residues" evidence="1">
    <location>
        <begin position="1"/>
        <end position="10"/>
    </location>
</feature>
<evidence type="ECO:0000256" key="1">
    <source>
        <dbReference type="SAM" id="MobiDB-lite"/>
    </source>
</evidence>
<sequence>MYTQSCSWKSPSKEALEQHHQNPQYSPTNTTTTMPYSPQFVQLNNDMSIDDDDDEILFSTFDLEYYNRVLKMTVGVSNDETNDYDEILKSLPTPSAPEPCSSSKSESSPNPSVPITPSCITPALSFPILYDALTNPLTKSSPTNIPLPNNNNKNELLIAGCSPLSSSSDFSDVENEDKFLGAAFLCLVGSSHTGVITIS</sequence>
<feature type="compositionally biased region" description="Basic and acidic residues" evidence="1">
    <location>
        <begin position="11"/>
        <end position="20"/>
    </location>
</feature>
<proteinExistence type="predicted"/>
<evidence type="ECO:0000313" key="3">
    <source>
        <dbReference type="Proteomes" id="UP000215335"/>
    </source>
</evidence>
<evidence type="ECO:0000313" key="2">
    <source>
        <dbReference type="EMBL" id="OXU17157.1"/>
    </source>
</evidence>
<comment type="caution">
    <text evidence="2">The sequence shown here is derived from an EMBL/GenBank/DDBJ whole genome shotgun (WGS) entry which is preliminary data.</text>
</comment>
<accession>A0A232EFN5</accession>
<reference evidence="2 3" key="1">
    <citation type="journal article" date="2017" name="Curr. Biol.">
        <title>The Evolution of Venom by Co-option of Single-Copy Genes.</title>
        <authorList>
            <person name="Martinson E.O."/>
            <person name="Mrinalini"/>
            <person name="Kelkar Y.D."/>
            <person name="Chang C.H."/>
            <person name="Werren J.H."/>
        </authorList>
    </citation>
    <scope>NUCLEOTIDE SEQUENCE [LARGE SCALE GENOMIC DNA]</scope>
    <source>
        <strain evidence="2 3">Alberta</strain>
        <tissue evidence="2">Whole body</tissue>
    </source>
</reference>
<dbReference type="Proteomes" id="UP000215335">
    <property type="component" value="Unassembled WGS sequence"/>
</dbReference>
<protein>
    <submittedName>
        <fullName evidence="2">Uncharacterized protein</fullName>
    </submittedName>
</protein>
<feature type="compositionally biased region" description="Low complexity" evidence="1">
    <location>
        <begin position="98"/>
        <end position="110"/>
    </location>
</feature>
<name>A0A232EFN5_9HYME</name>
<dbReference type="AlphaFoldDB" id="A0A232EFN5"/>
<feature type="region of interest" description="Disordered" evidence="1">
    <location>
        <begin position="1"/>
        <end position="34"/>
    </location>
</feature>
<organism evidence="2 3">
    <name type="scientific">Trichomalopsis sarcophagae</name>
    <dbReference type="NCBI Taxonomy" id="543379"/>
    <lineage>
        <taxon>Eukaryota</taxon>
        <taxon>Metazoa</taxon>
        <taxon>Ecdysozoa</taxon>
        <taxon>Arthropoda</taxon>
        <taxon>Hexapoda</taxon>
        <taxon>Insecta</taxon>
        <taxon>Pterygota</taxon>
        <taxon>Neoptera</taxon>
        <taxon>Endopterygota</taxon>
        <taxon>Hymenoptera</taxon>
        <taxon>Apocrita</taxon>
        <taxon>Proctotrupomorpha</taxon>
        <taxon>Chalcidoidea</taxon>
        <taxon>Pteromalidae</taxon>
        <taxon>Pteromalinae</taxon>
        <taxon>Trichomalopsis</taxon>
    </lineage>
</organism>